<accession>A0AAV9Z8S9</accession>
<feature type="compositionally biased region" description="Pro residues" evidence="1">
    <location>
        <begin position="310"/>
        <end position="356"/>
    </location>
</feature>
<feature type="region of interest" description="Disordered" evidence="1">
    <location>
        <begin position="1"/>
        <end position="23"/>
    </location>
</feature>
<feature type="region of interest" description="Disordered" evidence="1">
    <location>
        <begin position="1222"/>
        <end position="1279"/>
    </location>
</feature>
<feature type="compositionally biased region" description="Basic and acidic residues" evidence="1">
    <location>
        <begin position="1227"/>
        <end position="1237"/>
    </location>
</feature>
<feature type="compositionally biased region" description="Low complexity" evidence="1">
    <location>
        <begin position="293"/>
        <end position="309"/>
    </location>
</feature>
<feature type="compositionally biased region" description="Basic and acidic residues" evidence="1">
    <location>
        <begin position="1066"/>
        <end position="1085"/>
    </location>
</feature>
<reference evidence="2 3" key="1">
    <citation type="journal article" date="2024" name="J Genomics">
        <title>Draft genome sequencing and assembly of Favolaschia claudopus CIRM-BRFM 2984 isolated from oak limbs.</title>
        <authorList>
            <person name="Navarro D."/>
            <person name="Drula E."/>
            <person name="Chaduli D."/>
            <person name="Cazenave R."/>
            <person name="Ahrendt S."/>
            <person name="Wang J."/>
            <person name="Lipzen A."/>
            <person name="Daum C."/>
            <person name="Barry K."/>
            <person name="Grigoriev I.V."/>
            <person name="Favel A."/>
            <person name="Rosso M.N."/>
            <person name="Martin F."/>
        </authorList>
    </citation>
    <scope>NUCLEOTIDE SEQUENCE [LARGE SCALE GENOMIC DNA]</scope>
    <source>
        <strain evidence="2 3">CIRM-BRFM 2984</strain>
    </source>
</reference>
<evidence type="ECO:0000313" key="3">
    <source>
        <dbReference type="Proteomes" id="UP001362999"/>
    </source>
</evidence>
<proteinExistence type="predicted"/>
<feature type="compositionally biased region" description="Acidic residues" evidence="1">
    <location>
        <begin position="72"/>
        <end position="97"/>
    </location>
</feature>
<evidence type="ECO:0000313" key="2">
    <source>
        <dbReference type="EMBL" id="KAK6974536.1"/>
    </source>
</evidence>
<protein>
    <submittedName>
        <fullName evidence="2">Uncharacterized protein</fullName>
    </submittedName>
</protein>
<feature type="compositionally biased region" description="Pro residues" evidence="1">
    <location>
        <begin position="280"/>
        <end position="292"/>
    </location>
</feature>
<feature type="region of interest" description="Disordered" evidence="1">
    <location>
        <begin position="386"/>
        <end position="451"/>
    </location>
</feature>
<feature type="region of interest" description="Disordered" evidence="1">
    <location>
        <begin position="1306"/>
        <end position="1340"/>
    </location>
</feature>
<evidence type="ECO:0000256" key="1">
    <source>
        <dbReference type="SAM" id="MobiDB-lite"/>
    </source>
</evidence>
<feature type="compositionally biased region" description="Low complexity" evidence="1">
    <location>
        <begin position="494"/>
        <end position="503"/>
    </location>
</feature>
<feature type="compositionally biased region" description="Acidic residues" evidence="1">
    <location>
        <begin position="1086"/>
        <end position="1095"/>
    </location>
</feature>
<dbReference type="EMBL" id="JAWWNJ010000183">
    <property type="protein sequence ID" value="KAK6974536.1"/>
    <property type="molecule type" value="Genomic_DNA"/>
</dbReference>
<gene>
    <name evidence="2" type="ORF">R3P38DRAFT_2811906</name>
</gene>
<feature type="region of interest" description="Disordered" evidence="1">
    <location>
        <begin position="732"/>
        <end position="761"/>
    </location>
</feature>
<feature type="compositionally biased region" description="Basic and acidic residues" evidence="1">
    <location>
        <begin position="1146"/>
        <end position="1155"/>
    </location>
</feature>
<feature type="region of interest" description="Disordered" evidence="1">
    <location>
        <begin position="44"/>
        <end position="357"/>
    </location>
</feature>
<keyword evidence="3" id="KW-1185">Reference proteome</keyword>
<feature type="compositionally biased region" description="Polar residues" evidence="1">
    <location>
        <begin position="402"/>
        <end position="411"/>
    </location>
</feature>
<feature type="compositionally biased region" description="Low complexity" evidence="1">
    <location>
        <begin position="1031"/>
        <end position="1059"/>
    </location>
</feature>
<dbReference type="PRINTS" id="PR01217">
    <property type="entry name" value="PRICHEXTENSN"/>
</dbReference>
<dbReference type="Proteomes" id="UP001362999">
    <property type="component" value="Unassembled WGS sequence"/>
</dbReference>
<feature type="compositionally biased region" description="Pro residues" evidence="1">
    <location>
        <begin position="1255"/>
        <end position="1274"/>
    </location>
</feature>
<feature type="compositionally biased region" description="Pro residues" evidence="1">
    <location>
        <begin position="196"/>
        <end position="206"/>
    </location>
</feature>
<name>A0AAV9Z8S9_9AGAR</name>
<feature type="compositionally biased region" description="Polar residues" evidence="1">
    <location>
        <begin position="1"/>
        <end position="14"/>
    </location>
</feature>
<organism evidence="2 3">
    <name type="scientific">Favolaschia claudopus</name>
    <dbReference type="NCBI Taxonomy" id="2862362"/>
    <lineage>
        <taxon>Eukaryota</taxon>
        <taxon>Fungi</taxon>
        <taxon>Dikarya</taxon>
        <taxon>Basidiomycota</taxon>
        <taxon>Agaricomycotina</taxon>
        <taxon>Agaricomycetes</taxon>
        <taxon>Agaricomycetidae</taxon>
        <taxon>Agaricales</taxon>
        <taxon>Marasmiineae</taxon>
        <taxon>Mycenaceae</taxon>
        <taxon>Favolaschia</taxon>
    </lineage>
</organism>
<feature type="compositionally biased region" description="Pro residues" evidence="1">
    <location>
        <begin position="246"/>
        <end position="266"/>
    </location>
</feature>
<feature type="region of interest" description="Disordered" evidence="1">
    <location>
        <begin position="485"/>
        <end position="505"/>
    </location>
</feature>
<feature type="compositionally biased region" description="Basic and acidic residues" evidence="1">
    <location>
        <begin position="1191"/>
        <end position="1204"/>
    </location>
</feature>
<feature type="compositionally biased region" description="Pro residues" evidence="1">
    <location>
        <begin position="1323"/>
        <end position="1338"/>
    </location>
</feature>
<feature type="compositionally biased region" description="Basic residues" evidence="1">
    <location>
        <begin position="1019"/>
        <end position="1030"/>
    </location>
</feature>
<feature type="region of interest" description="Disordered" evidence="1">
    <location>
        <begin position="1005"/>
        <end position="1207"/>
    </location>
</feature>
<comment type="caution">
    <text evidence="2">The sequence shown here is derived from an EMBL/GenBank/DDBJ whole genome shotgun (WGS) entry which is preliminary data.</text>
</comment>
<feature type="compositionally biased region" description="Low complexity" evidence="1">
    <location>
        <begin position="1309"/>
        <end position="1322"/>
    </location>
</feature>
<sequence length="1397" mass="149860">MDLTADPSSLNKTSTPPPDSSFDQYAVVDDLSAMDIEFFRDVPNLQSPDRLANPDLSYPAFATLEDGAVPAEDADEVDADSQADEDEDDDDFEEESFGDLHPGRQSLVDDDEEEVDQIVYSSPIRPAGSHSASHLPQRAEEVQLGGGYKHREASPLPLDQQPSSRFRGVIKPSARSNNESAALHEIRAKSVKPAASTPPPEAPPMAPILSPAPRAVSAAIPWPPPQNSENPLPRIDLALIHSKARPTPPPYRSTPPPQRLPAPSERPPAAVQRKPLPAHRAPPPESQAPSPSPAHQAPQPQPRPSSEAPSQPPSRPPSQPPSRPPSRPPSEPPSEPQPQPQPSPIRLPFPLPPPPAGRYYYFSSVDLAPPADGYLAVNDYDELERSLDQPFAEASPYPSFEPSATPTSPSHPVTLFDNDDNVEMAHSRDDAPSTAGEDDETRSISTVERADTPRSLSAIDNELDAEEEGTVWNGDDVDMDEDTTVGNGDGVDGGDATFTDTGGRPSRDAISWRTDFLDSVQRLSKAFARDSGIPSERFMKALGNHSAGGWNSWNVYQSFATDPEHAVREYQRIDPSFNGSYDKIPRLSSKQLSAMHSKFKTSYSQGGMGDIILRKYDEGVFLSKGETLASRQRAFEKQCGLFRTELAALEERNQDAIVFCVGSVVSEDCELGEVIATPGLDSFCAAFKNAVTLKSYSSDDLMAVAKTCAYNSRMNKALSVGTVLEVHPKFAASAGPSTSATPSATPSAPITRPSAEASGTSAKVSAASIPAPVSAPAASTSTPAISVKAENVEGGKKFAKDMDWASATYKNLVKLPTTSEDIRWMRGRWSAMSIATIGMDIFRKENAGQFSWLTLPRLLKDNRCRLLGFPDNLHLPGETTTGRAQATGAWRVRDMKYFNLAILEWEKTGNGLRLEHHPLSLTENDFVIVTHDYTIPPPEASQDLVQVYWQTCAGKKVRCVDSEGDIYRAGVDLSNTGSPAIAPVLIQKSVIAKKDGKVAEVAEVNDEEDDEIVEVVRPSRSRSAKAKKSSTKASAKPSAEASASTKPSAASSSTSTVAPRRPRPKPLTDEMKADVKGKGKAKAVEVDVESQDTDNDTPVTARAHGKRKAAETDDEYVEPTTRAPKAKETKRGRTAPAPPASPPASDVHDASDTDSRQPPAKKQKTRADGPASVPAVQQGGGRMPATASAKAPEKQVRFADRPANHPDTVAARRAAMATIPMPEESPIDEHPIGDSRRPPSRSTRSRTRSRSARPPVDPAEPVIPPYSYPSPPPNTHHKGILYSTNGTAVPIGTVFAQPHTGAHYLVDGLSPAPSGSHAHSPAAPAPHPLPPALAPPPAHSLAPPAGSMIVDTATFEAMKTQLASLMTMQQRMQGFIEGYPGQQLDPLAEAQTKPPGV</sequence>